<evidence type="ECO:0000313" key="4">
    <source>
        <dbReference type="EMBL" id="BCJ64663.1"/>
    </source>
</evidence>
<feature type="domain" description="RCK N-terminal" evidence="2">
    <location>
        <begin position="26"/>
        <end position="142"/>
    </location>
</feature>
<evidence type="ECO:0000259" key="2">
    <source>
        <dbReference type="PROSITE" id="PS51201"/>
    </source>
</evidence>
<dbReference type="Pfam" id="PF02080">
    <property type="entry name" value="TrkA_C"/>
    <property type="match status" value="1"/>
</dbReference>
<feature type="compositionally biased region" description="Low complexity" evidence="1">
    <location>
        <begin position="9"/>
        <end position="22"/>
    </location>
</feature>
<evidence type="ECO:0000313" key="5">
    <source>
        <dbReference type="Proteomes" id="UP000680866"/>
    </source>
</evidence>
<dbReference type="InterPro" id="IPR050721">
    <property type="entry name" value="Trk_Ktr_HKT_K-transport"/>
</dbReference>
<dbReference type="GO" id="GO:0006813">
    <property type="term" value="P:potassium ion transport"/>
    <property type="evidence" value="ECO:0007669"/>
    <property type="project" value="InterPro"/>
</dbReference>
<dbReference type="GO" id="GO:0008324">
    <property type="term" value="F:monoatomic cation transmembrane transporter activity"/>
    <property type="evidence" value="ECO:0007669"/>
    <property type="project" value="InterPro"/>
</dbReference>
<reference evidence="4" key="1">
    <citation type="submission" date="2020-08" db="EMBL/GenBank/DDBJ databases">
        <title>Whole genome shotgun sequence of Polymorphospora rubra NBRC 101157.</title>
        <authorList>
            <person name="Komaki H."/>
            <person name="Tamura T."/>
        </authorList>
    </citation>
    <scope>NUCLEOTIDE SEQUENCE</scope>
    <source>
        <strain evidence="4">NBRC 101157</strain>
    </source>
</reference>
<dbReference type="SUPFAM" id="SSF51735">
    <property type="entry name" value="NAD(P)-binding Rossmann-fold domains"/>
    <property type="match status" value="1"/>
</dbReference>
<dbReference type="InterPro" id="IPR006037">
    <property type="entry name" value="RCK_C"/>
</dbReference>
<dbReference type="SUPFAM" id="SSF116726">
    <property type="entry name" value="TrkA C-terminal domain-like"/>
    <property type="match status" value="1"/>
</dbReference>
<dbReference type="Gene3D" id="3.40.50.720">
    <property type="entry name" value="NAD(P)-binding Rossmann-like Domain"/>
    <property type="match status" value="1"/>
</dbReference>
<organism evidence="4 5">
    <name type="scientific">Polymorphospora rubra</name>
    <dbReference type="NCBI Taxonomy" id="338584"/>
    <lineage>
        <taxon>Bacteria</taxon>
        <taxon>Bacillati</taxon>
        <taxon>Actinomycetota</taxon>
        <taxon>Actinomycetes</taxon>
        <taxon>Micromonosporales</taxon>
        <taxon>Micromonosporaceae</taxon>
        <taxon>Polymorphospora</taxon>
    </lineage>
</organism>
<sequence>MLADDQAVPKGPMGPARGAGRAPTAAEGVAVLGLGRFGGQVAASLLRLGHEVLGIDEDPRLVQQWSDRLTHVAQADTTDNEALRQLGVPDFGRAVVGIGTDIEASVLTVLALTEVGVKEIWAKATSSKHGKILSAVGAQHVIYPEAAMGDRVAHLITSRMLDFIEFDDGFAIAKIRAPEDMVGRNLADIGLRTRWGVTVVGVKTPGREFDYAQASTVIPADSVLIVAGTTEQVQEFAATT</sequence>
<gene>
    <name evidence="4" type="ORF">Prubr_16840</name>
</gene>
<dbReference type="Gene3D" id="3.30.70.1450">
    <property type="entry name" value="Regulator of K+ conductance, C-terminal domain"/>
    <property type="match status" value="1"/>
</dbReference>
<dbReference type="InterPro" id="IPR036291">
    <property type="entry name" value="NAD(P)-bd_dom_sf"/>
</dbReference>
<dbReference type="PROSITE" id="PS51201">
    <property type="entry name" value="RCK_N"/>
    <property type="match status" value="1"/>
</dbReference>
<name>A0A810MYK1_9ACTN</name>
<evidence type="ECO:0000259" key="3">
    <source>
        <dbReference type="PROSITE" id="PS51202"/>
    </source>
</evidence>
<dbReference type="PANTHER" id="PTHR43833:SF7">
    <property type="entry name" value="KTR SYSTEM POTASSIUM UPTAKE PROTEIN C"/>
    <property type="match status" value="1"/>
</dbReference>
<evidence type="ECO:0000256" key="1">
    <source>
        <dbReference type="SAM" id="MobiDB-lite"/>
    </source>
</evidence>
<dbReference type="InterPro" id="IPR036721">
    <property type="entry name" value="RCK_C_sf"/>
</dbReference>
<proteinExistence type="predicted"/>
<protein>
    <submittedName>
        <fullName evidence="4">Potassium transporter</fullName>
    </submittedName>
</protein>
<keyword evidence="5" id="KW-1185">Reference proteome</keyword>
<dbReference type="EMBL" id="AP023359">
    <property type="protein sequence ID" value="BCJ64663.1"/>
    <property type="molecule type" value="Genomic_DNA"/>
</dbReference>
<dbReference type="Pfam" id="PF02254">
    <property type="entry name" value="TrkA_N"/>
    <property type="match status" value="1"/>
</dbReference>
<dbReference type="PANTHER" id="PTHR43833">
    <property type="entry name" value="POTASSIUM CHANNEL PROTEIN 2-RELATED-RELATED"/>
    <property type="match status" value="1"/>
</dbReference>
<dbReference type="Proteomes" id="UP000680866">
    <property type="component" value="Chromosome"/>
</dbReference>
<dbReference type="AlphaFoldDB" id="A0A810MYK1"/>
<feature type="region of interest" description="Disordered" evidence="1">
    <location>
        <begin position="1"/>
        <end position="22"/>
    </location>
</feature>
<dbReference type="KEGG" id="pry:Prubr_16840"/>
<dbReference type="PROSITE" id="PS51202">
    <property type="entry name" value="RCK_C"/>
    <property type="match status" value="1"/>
</dbReference>
<dbReference type="InterPro" id="IPR003148">
    <property type="entry name" value="RCK_N"/>
</dbReference>
<feature type="domain" description="RCK C-terminal" evidence="3">
    <location>
        <begin position="158"/>
        <end position="240"/>
    </location>
</feature>
<accession>A0A810MYK1</accession>